<feature type="transmembrane region" description="Helical" evidence="2">
    <location>
        <begin position="133"/>
        <end position="154"/>
    </location>
</feature>
<keyword evidence="2" id="KW-0812">Transmembrane</keyword>
<gene>
    <name evidence="3" type="ORF">B0H63DRAFT_529058</name>
</gene>
<sequence length="282" mass="30375">MANDRRLRLIAASSFLPGFPLALAHGIISRLPVPAVGLVPLGLSAIANVFLVVRERKKNKQLPDHYRGISHHHGGGIGSDDDEDDDDHNKKGNEKHPAIIFWVDSILALSGLTVLILTWIFNTGWTWMGNGSLIQLATYSTIPLIINVGIHSYFSLRAAGRFIVWLVKKSDFSSVPPTCEHCGECVRRRSDAPSRPAAPALYVGGNEAKDAAPWKAPSWLPGAGKGSGGGPAYTPLMAGAVEDERYSAEQQRSDTPAPLEARDVAKRDDAKGTDADETQGLL</sequence>
<organism evidence="3 4">
    <name type="scientific">Podospora didyma</name>
    <dbReference type="NCBI Taxonomy" id="330526"/>
    <lineage>
        <taxon>Eukaryota</taxon>
        <taxon>Fungi</taxon>
        <taxon>Dikarya</taxon>
        <taxon>Ascomycota</taxon>
        <taxon>Pezizomycotina</taxon>
        <taxon>Sordariomycetes</taxon>
        <taxon>Sordariomycetidae</taxon>
        <taxon>Sordariales</taxon>
        <taxon>Podosporaceae</taxon>
        <taxon>Podospora</taxon>
    </lineage>
</organism>
<accession>A0AAE0K318</accession>
<feature type="transmembrane region" description="Helical" evidence="2">
    <location>
        <begin position="99"/>
        <end position="121"/>
    </location>
</feature>
<name>A0AAE0K318_9PEZI</name>
<feature type="region of interest" description="Disordered" evidence="1">
    <location>
        <begin position="219"/>
        <end position="282"/>
    </location>
</feature>
<dbReference type="Proteomes" id="UP001285441">
    <property type="component" value="Unassembled WGS sequence"/>
</dbReference>
<keyword evidence="4" id="KW-1185">Reference proteome</keyword>
<evidence type="ECO:0000256" key="1">
    <source>
        <dbReference type="SAM" id="MobiDB-lite"/>
    </source>
</evidence>
<keyword evidence="2" id="KW-1133">Transmembrane helix</keyword>
<feature type="transmembrane region" description="Helical" evidence="2">
    <location>
        <begin position="34"/>
        <end position="53"/>
    </location>
</feature>
<comment type="caution">
    <text evidence="3">The sequence shown here is derived from an EMBL/GenBank/DDBJ whole genome shotgun (WGS) entry which is preliminary data.</text>
</comment>
<evidence type="ECO:0000313" key="4">
    <source>
        <dbReference type="Proteomes" id="UP001285441"/>
    </source>
</evidence>
<dbReference type="EMBL" id="JAULSW010000010">
    <property type="protein sequence ID" value="KAK3368695.1"/>
    <property type="molecule type" value="Genomic_DNA"/>
</dbReference>
<feature type="compositionally biased region" description="Basic and acidic residues" evidence="1">
    <location>
        <begin position="260"/>
        <end position="274"/>
    </location>
</feature>
<feature type="region of interest" description="Disordered" evidence="1">
    <location>
        <begin position="64"/>
        <end position="91"/>
    </location>
</feature>
<evidence type="ECO:0000313" key="3">
    <source>
        <dbReference type="EMBL" id="KAK3368695.1"/>
    </source>
</evidence>
<reference evidence="3" key="1">
    <citation type="journal article" date="2023" name="Mol. Phylogenet. Evol.">
        <title>Genome-scale phylogeny and comparative genomics of the fungal order Sordariales.</title>
        <authorList>
            <person name="Hensen N."/>
            <person name="Bonometti L."/>
            <person name="Westerberg I."/>
            <person name="Brannstrom I.O."/>
            <person name="Guillou S."/>
            <person name="Cros-Aarteil S."/>
            <person name="Calhoun S."/>
            <person name="Haridas S."/>
            <person name="Kuo A."/>
            <person name="Mondo S."/>
            <person name="Pangilinan J."/>
            <person name="Riley R."/>
            <person name="LaButti K."/>
            <person name="Andreopoulos B."/>
            <person name="Lipzen A."/>
            <person name="Chen C."/>
            <person name="Yan M."/>
            <person name="Daum C."/>
            <person name="Ng V."/>
            <person name="Clum A."/>
            <person name="Steindorff A."/>
            <person name="Ohm R.A."/>
            <person name="Martin F."/>
            <person name="Silar P."/>
            <person name="Natvig D.O."/>
            <person name="Lalanne C."/>
            <person name="Gautier V."/>
            <person name="Ament-Velasquez S.L."/>
            <person name="Kruys A."/>
            <person name="Hutchinson M.I."/>
            <person name="Powell A.J."/>
            <person name="Barry K."/>
            <person name="Miller A.N."/>
            <person name="Grigoriev I.V."/>
            <person name="Debuchy R."/>
            <person name="Gladieux P."/>
            <person name="Hiltunen Thoren M."/>
            <person name="Johannesson H."/>
        </authorList>
    </citation>
    <scope>NUCLEOTIDE SEQUENCE</scope>
    <source>
        <strain evidence="3">CBS 232.78</strain>
    </source>
</reference>
<dbReference type="AlphaFoldDB" id="A0AAE0K318"/>
<evidence type="ECO:0000256" key="2">
    <source>
        <dbReference type="SAM" id="Phobius"/>
    </source>
</evidence>
<reference evidence="3" key="2">
    <citation type="submission" date="2023-06" db="EMBL/GenBank/DDBJ databases">
        <authorList>
            <consortium name="Lawrence Berkeley National Laboratory"/>
            <person name="Haridas S."/>
            <person name="Hensen N."/>
            <person name="Bonometti L."/>
            <person name="Westerberg I."/>
            <person name="Brannstrom I.O."/>
            <person name="Guillou S."/>
            <person name="Cros-Aarteil S."/>
            <person name="Calhoun S."/>
            <person name="Kuo A."/>
            <person name="Mondo S."/>
            <person name="Pangilinan J."/>
            <person name="Riley R."/>
            <person name="LaButti K."/>
            <person name="Andreopoulos B."/>
            <person name="Lipzen A."/>
            <person name="Chen C."/>
            <person name="Yanf M."/>
            <person name="Daum C."/>
            <person name="Ng V."/>
            <person name="Clum A."/>
            <person name="Steindorff A."/>
            <person name="Ohm R."/>
            <person name="Martin F."/>
            <person name="Silar P."/>
            <person name="Natvig D."/>
            <person name="Lalanne C."/>
            <person name="Gautier V."/>
            <person name="Ament-velasquez S.L."/>
            <person name="Kruys A."/>
            <person name="Hutchinson M.I."/>
            <person name="Powell A.J."/>
            <person name="Barry K."/>
            <person name="Miller A.N."/>
            <person name="Grigoriev I.V."/>
            <person name="Debuchy R."/>
            <person name="Gladieux P."/>
            <person name="Thoren M.H."/>
            <person name="Johannesson H."/>
        </authorList>
    </citation>
    <scope>NUCLEOTIDE SEQUENCE</scope>
    <source>
        <strain evidence="3">CBS 232.78</strain>
    </source>
</reference>
<keyword evidence="2" id="KW-0472">Membrane</keyword>
<proteinExistence type="predicted"/>
<protein>
    <submittedName>
        <fullName evidence="3">Uncharacterized protein</fullName>
    </submittedName>
</protein>